<feature type="compositionally biased region" description="Basic and acidic residues" evidence="1">
    <location>
        <begin position="197"/>
        <end position="206"/>
    </location>
</feature>
<feature type="region of interest" description="Disordered" evidence="1">
    <location>
        <begin position="154"/>
        <end position="222"/>
    </location>
</feature>
<comment type="caution">
    <text evidence="2">The sequence shown here is derived from an EMBL/GenBank/DDBJ whole genome shotgun (WGS) entry which is preliminary data.</text>
</comment>
<feature type="compositionally biased region" description="Basic residues" evidence="1">
    <location>
        <begin position="165"/>
        <end position="194"/>
    </location>
</feature>
<dbReference type="Proteomes" id="UP001500897">
    <property type="component" value="Unassembled WGS sequence"/>
</dbReference>
<keyword evidence="3" id="KW-1185">Reference proteome</keyword>
<evidence type="ECO:0000256" key="1">
    <source>
        <dbReference type="SAM" id="MobiDB-lite"/>
    </source>
</evidence>
<accession>A0ABN2X9X4</accession>
<proteinExistence type="predicted"/>
<dbReference type="EMBL" id="BAAANS010000030">
    <property type="protein sequence ID" value="GAA2106262.1"/>
    <property type="molecule type" value="Genomic_DNA"/>
</dbReference>
<evidence type="ECO:0000313" key="3">
    <source>
        <dbReference type="Proteomes" id="UP001500897"/>
    </source>
</evidence>
<reference evidence="2 3" key="1">
    <citation type="journal article" date="2019" name="Int. J. Syst. Evol. Microbiol.">
        <title>The Global Catalogue of Microorganisms (GCM) 10K type strain sequencing project: providing services to taxonomists for standard genome sequencing and annotation.</title>
        <authorList>
            <consortium name="The Broad Institute Genomics Platform"/>
            <consortium name="The Broad Institute Genome Sequencing Center for Infectious Disease"/>
            <person name="Wu L."/>
            <person name="Ma J."/>
        </authorList>
    </citation>
    <scope>NUCLEOTIDE SEQUENCE [LARGE SCALE GENOMIC DNA]</scope>
    <source>
        <strain evidence="2 3">JCM 14559</strain>
    </source>
</reference>
<gene>
    <name evidence="2" type="ORF">GCM10009759_44270</name>
</gene>
<sequence length="222" mass="23439">MTRPDPSGPVRTCPGPAAVGSAAAGAAQRALAAPSLAEFAARPAAVTPVRARWTRGSPALGDHRHGRSDLDLVALLPAAPDDRPLGRLAALRRELIEQEPDAAGPHCGRLPAGESADPAAAHFVFARGEPIRRPVAAVIRSELLDEGELLAGERPGAAAAGERRRTGRLRPGRPARRPGRPRPGHRRPRHRRAARGPADHRARGDRPPPGPGSFFWAGGRIR</sequence>
<protein>
    <recommendedName>
        <fullName evidence="4">Nucleotidyltransferase-like protein</fullName>
    </recommendedName>
</protein>
<organism evidence="2 3">
    <name type="scientific">Kitasatospora saccharophila</name>
    <dbReference type="NCBI Taxonomy" id="407973"/>
    <lineage>
        <taxon>Bacteria</taxon>
        <taxon>Bacillati</taxon>
        <taxon>Actinomycetota</taxon>
        <taxon>Actinomycetes</taxon>
        <taxon>Kitasatosporales</taxon>
        <taxon>Streptomycetaceae</taxon>
        <taxon>Kitasatospora</taxon>
    </lineage>
</organism>
<name>A0ABN2X9X4_9ACTN</name>
<evidence type="ECO:0008006" key="4">
    <source>
        <dbReference type="Google" id="ProtNLM"/>
    </source>
</evidence>
<evidence type="ECO:0000313" key="2">
    <source>
        <dbReference type="EMBL" id="GAA2106262.1"/>
    </source>
</evidence>